<comment type="similarity">
    <text evidence="1 8 9">Belongs to the FGGY kinase family.</text>
</comment>
<dbReference type="InterPro" id="IPR050406">
    <property type="entry name" value="FGGY_Carb_Kinase"/>
</dbReference>
<name>A0A9X4L6D6_9STAP</name>
<dbReference type="Proteomes" id="UP001152422">
    <property type="component" value="Unassembled WGS sequence"/>
</dbReference>
<organism evidence="13 14">
    <name type="scientific">Staphylococcus equorum</name>
    <dbReference type="NCBI Taxonomy" id="246432"/>
    <lineage>
        <taxon>Bacteria</taxon>
        <taxon>Bacillati</taxon>
        <taxon>Bacillota</taxon>
        <taxon>Bacilli</taxon>
        <taxon>Bacillales</taxon>
        <taxon>Staphylococcaceae</taxon>
        <taxon>Staphylococcus</taxon>
    </lineage>
</organism>
<comment type="function">
    <text evidence="8">Catalyzes the phosphorylation of D-xylulose to D-xylulose 5-phosphate.</text>
</comment>
<dbReference type="Gene3D" id="3.30.420.40">
    <property type="match status" value="2"/>
</dbReference>
<dbReference type="InterPro" id="IPR043129">
    <property type="entry name" value="ATPase_NBD"/>
</dbReference>
<evidence type="ECO:0000256" key="2">
    <source>
        <dbReference type="ARBA" id="ARBA00022629"/>
    </source>
</evidence>
<keyword evidence="3 8" id="KW-0808">Transferase</keyword>
<dbReference type="GO" id="GO:0042732">
    <property type="term" value="P:D-xylose metabolic process"/>
    <property type="evidence" value="ECO:0007669"/>
    <property type="project" value="UniProtKB-KW"/>
</dbReference>
<gene>
    <name evidence="8 10 13" type="primary">xylB</name>
    <name evidence="13" type="ORF">M4L89_13400</name>
</gene>
<evidence type="ECO:0000256" key="7">
    <source>
        <dbReference type="ARBA" id="ARBA00023277"/>
    </source>
</evidence>
<proteinExistence type="inferred from homology"/>
<keyword evidence="4 8" id="KW-0547">Nucleotide-binding</keyword>
<dbReference type="SUPFAM" id="SSF53067">
    <property type="entry name" value="Actin-like ATPase domain"/>
    <property type="match status" value="2"/>
</dbReference>
<dbReference type="PANTHER" id="PTHR43095:SF5">
    <property type="entry name" value="XYLULOSE KINASE"/>
    <property type="match status" value="1"/>
</dbReference>
<evidence type="ECO:0000313" key="14">
    <source>
        <dbReference type="Proteomes" id="UP001152422"/>
    </source>
</evidence>
<keyword evidence="14" id="KW-1185">Reference proteome</keyword>
<reference evidence="13" key="1">
    <citation type="submission" date="2022-05" db="EMBL/GenBank/DDBJ databases">
        <title>Comparative genomics of Staphylococcus equorum isolates.</title>
        <authorList>
            <person name="Luelf R.H."/>
        </authorList>
    </citation>
    <scope>NUCLEOTIDE SEQUENCE</scope>
    <source>
        <strain evidence="13">TMW 2.2497</strain>
    </source>
</reference>
<evidence type="ECO:0000256" key="9">
    <source>
        <dbReference type="RuleBase" id="RU003733"/>
    </source>
</evidence>
<dbReference type="PIRSF" id="PIRSF000538">
    <property type="entry name" value="GlpK"/>
    <property type="match status" value="1"/>
</dbReference>
<comment type="catalytic activity">
    <reaction evidence="8 10">
        <text>D-xylulose + ATP = D-xylulose 5-phosphate + ADP + H(+)</text>
        <dbReference type="Rhea" id="RHEA:10964"/>
        <dbReference type="ChEBI" id="CHEBI:15378"/>
        <dbReference type="ChEBI" id="CHEBI:17140"/>
        <dbReference type="ChEBI" id="CHEBI:30616"/>
        <dbReference type="ChEBI" id="CHEBI:57737"/>
        <dbReference type="ChEBI" id="CHEBI:456216"/>
        <dbReference type="EC" id="2.7.1.17"/>
    </reaction>
</comment>
<dbReference type="InterPro" id="IPR000577">
    <property type="entry name" value="Carb_kinase_FGGY"/>
</dbReference>
<dbReference type="InterPro" id="IPR018483">
    <property type="entry name" value="Carb_kinase_FGGY_CS"/>
</dbReference>
<dbReference type="PROSITE" id="PS00933">
    <property type="entry name" value="FGGY_KINASES_1"/>
    <property type="match status" value="1"/>
</dbReference>
<dbReference type="Pfam" id="PF00370">
    <property type="entry name" value="FGGY_N"/>
    <property type="match status" value="1"/>
</dbReference>
<evidence type="ECO:0000256" key="8">
    <source>
        <dbReference type="HAMAP-Rule" id="MF_02220"/>
    </source>
</evidence>
<keyword evidence="6 8" id="KW-0067">ATP-binding</keyword>
<keyword evidence="5 8" id="KW-0418">Kinase</keyword>
<dbReference type="HAMAP" id="MF_02220">
    <property type="entry name" value="XylB"/>
    <property type="match status" value="1"/>
</dbReference>
<dbReference type="RefSeq" id="WP_277583601.1">
    <property type="nucleotide sequence ID" value="NZ_JAMBPY010000011.1"/>
</dbReference>
<evidence type="ECO:0000259" key="11">
    <source>
        <dbReference type="Pfam" id="PF00370"/>
    </source>
</evidence>
<evidence type="ECO:0000256" key="4">
    <source>
        <dbReference type="ARBA" id="ARBA00022741"/>
    </source>
</evidence>
<feature type="active site" description="Proton acceptor" evidence="8">
    <location>
        <position position="236"/>
    </location>
</feature>
<dbReference type="CDD" id="cd07808">
    <property type="entry name" value="ASKHA_NBD_FGGY_EcXK-like"/>
    <property type="match status" value="1"/>
</dbReference>
<evidence type="ECO:0000256" key="3">
    <source>
        <dbReference type="ARBA" id="ARBA00022679"/>
    </source>
</evidence>
<evidence type="ECO:0000256" key="1">
    <source>
        <dbReference type="ARBA" id="ARBA00009156"/>
    </source>
</evidence>
<dbReference type="GO" id="GO:0005524">
    <property type="term" value="F:ATP binding"/>
    <property type="evidence" value="ECO:0007669"/>
    <property type="project" value="UniProtKB-UniRule"/>
</dbReference>
<feature type="domain" description="Carbohydrate kinase FGGY N-terminal" evidence="11">
    <location>
        <begin position="5"/>
        <end position="243"/>
    </location>
</feature>
<evidence type="ECO:0000313" key="13">
    <source>
        <dbReference type="EMBL" id="MDG0847220.1"/>
    </source>
</evidence>
<dbReference type="InterPro" id="IPR018485">
    <property type="entry name" value="FGGY_C"/>
</dbReference>
<dbReference type="EC" id="2.7.1.17" evidence="8 10"/>
<feature type="domain" description="Carbohydrate kinase FGGY C-terminal" evidence="12">
    <location>
        <begin position="253"/>
        <end position="436"/>
    </location>
</feature>
<protein>
    <recommendedName>
        <fullName evidence="8 10">Xylulose kinase</fullName>
        <shortName evidence="8 10">Xylulokinase</shortName>
        <ecNumber evidence="8 10">2.7.1.17</ecNumber>
    </recommendedName>
</protein>
<dbReference type="PROSITE" id="PS00445">
    <property type="entry name" value="FGGY_KINASES_2"/>
    <property type="match status" value="1"/>
</dbReference>
<dbReference type="InterPro" id="IPR018484">
    <property type="entry name" value="FGGY_N"/>
</dbReference>
<dbReference type="Pfam" id="PF02782">
    <property type="entry name" value="FGGY_C"/>
    <property type="match status" value="1"/>
</dbReference>
<dbReference type="PANTHER" id="PTHR43095">
    <property type="entry name" value="SUGAR KINASE"/>
    <property type="match status" value="1"/>
</dbReference>
<evidence type="ECO:0000256" key="10">
    <source>
        <dbReference type="RuleBase" id="RU364073"/>
    </source>
</evidence>
<dbReference type="InterPro" id="IPR006000">
    <property type="entry name" value="Xylulokinase"/>
</dbReference>
<feature type="site" description="Important for activity" evidence="8">
    <location>
        <position position="9"/>
    </location>
</feature>
<dbReference type="EMBL" id="JAMBQA010000011">
    <property type="protein sequence ID" value="MDG0847220.1"/>
    <property type="molecule type" value="Genomic_DNA"/>
</dbReference>
<feature type="binding site" evidence="8">
    <location>
        <begin position="82"/>
        <end position="83"/>
    </location>
    <ligand>
        <name>substrate</name>
    </ligand>
</feature>
<keyword evidence="7 8" id="KW-0119">Carbohydrate metabolism</keyword>
<evidence type="ECO:0000256" key="5">
    <source>
        <dbReference type="ARBA" id="ARBA00022777"/>
    </source>
</evidence>
<accession>A0A9X4L6D6</accession>
<dbReference type="GO" id="GO:0005998">
    <property type="term" value="P:xylulose catabolic process"/>
    <property type="evidence" value="ECO:0007669"/>
    <property type="project" value="UniProtKB-UniRule"/>
</dbReference>
<sequence length="498" mass="55527">MTDAVLGIDIGTSSVKVIAVNRHGKVLQSASESLDIIQPQNGFNEQHPEAWFEATKRCIKRLMVTDEVKHMHISGLSLSGQMHSLVILDDNGEPLRNAILWNDTRTTPQCEVIREKLGDYVLDNPVLEGFTLTKLLWIKENKPEHWRNTKVFLLPKDYVRFKLTGKLNMEYSDASSTLLFDHKCKAWDENIGEQFGIHNIYPKLVASHKLVGYMDEEIATELGLNAQVAVIAGGGDNACGALGAGMIKTNETLCSIGTSGVVLSCESEKHTDYSRNMHYFNHALEDMAYVMGVTLAAGDSLQWLRRNILGHLSYDEIITMASQSQVGSNGLLFTPYLSGERTPHGDSNIRGSFIGLSSLHSRGDMARAVIESITFSLFESIKYLRDCGKDIQHVVSIGGGAKSDFWLQLQANIFNAEISKLKYEEGPCMGAAILAVCGLGWYESIEAATKQFIRYEKSFKPDSEKHKQYMQYFALYQSVYRQTQSLTASLLEISKSKK</sequence>
<comment type="caution">
    <text evidence="13">The sequence shown here is derived from an EMBL/GenBank/DDBJ whole genome shotgun (WGS) entry which is preliminary data.</text>
</comment>
<dbReference type="AlphaFoldDB" id="A0A9X4L6D6"/>
<dbReference type="GO" id="GO:0004856">
    <property type="term" value="F:D-xylulokinase activity"/>
    <property type="evidence" value="ECO:0007669"/>
    <property type="project" value="UniProtKB-UniRule"/>
</dbReference>
<keyword evidence="2 8" id="KW-0859">Xylose metabolism</keyword>
<evidence type="ECO:0000256" key="6">
    <source>
        <dbReference type="ARBA" id="ARBA00022840"/>
    </source>
</evidence>
<evidence type="ECO:0000259" key="12">
    <source>
        <dbReference type="Pfam" id="PF02782"/>
    </source>
</evidence>
<dbReference type="NCBIfam" id="TIGR01312">
    <property type="entry name" value="XylB"/>
    <property type="match status" value="1"/>
</dbReference>